<dbReference type="GO" id="GO:0016209">
    <property type="term" value="F:antioxidant activity"/>
    <property type="evidence" value="ECO:0007669"/>
    <property type="project" value="InterPro"/>
</dbReference>
<dbReference type="PROSITE" id="PS00194">
    <property type="entry name" value="THIOREDOXIN_1"/>
    <property type="match status" value="1"/>
</dbReference>
<dbReference type="Pfam" id="PF00578">
    <property type="entry name" value="AhpC-TSA"/>
    <property type="match status" value="1"/>
</dbReference>
<dbReference type="GO" id="GO:0015036">
    <property type="term" value="F:disulfide oxidoreductase activity"/>
    <property type="evidence" value="ECO:0007669"/>
    <property type="project" value="UniProtKB-ARBA"/>
</dbReference>
<keyword evidence="6" id="KW-0413">Isomerase</keyword>
<dbReference type="InterPro" id="IPR036249">
    <property type="entry name" value="Thioredoxin-like_sf"/>
</dbReference>
<accession>A0A7W4WGP2</accession>
<dbReference type="PANTHER" id="PTHR42852:SF6">
    <property type="entry name" value="THIOL:DISULFIDE INTERCHANGE PROTEIN DSBE"/>
    <property type="match status" value="1"/>
</dbReference>
<reference evidence="6 7" key="1">
    <citation type="submission" date="2020-08" db="EMBL/GenBank/DDBJ databases">
        <title>Genomic Encyclopedia of Type Strains, Phase III (KMG-III): the genomes of soil and plant-associated and newly described type strains.</title>
        <authorList>
            <person name="Whitman W."/>
        </authorList>
    </citation>
    <scope>NUCLEOTIDE SEQUENCE [LARGE SCALE GENOMIC DNA]</scope>
    <source>
        <strain evidence="6 7">CECT 8799</strain>
    </source>
</reference>
<evidence type="ECO:0000313" key="7">
    <source>
        <dbReference type="Proteomes" id="UP000535937"/>
    </source>
</evidence>
<protein>
    <submittedName>
        <fullName evidence="6">Thiol-disulfide isomerase/thioredoxin</fullName>
    </submittedName>
</protein>
<dbReference type="GO" id="GO:0016853">
    <property type="term" value="F:isomerase activity"/>
    <property type="evidence" value="ECO:0007669"/>
    <property type="project" value="UniProtKB-KW"/>
</dbReference>
<comment type="caution">
    <text evidence="6">The sequence shown here is derived from an EMBL/GenBank/DDBJ whole genome shotgun (WGS) entry which is preliminary data.</text>
</comment>
<organism evidence="6 7">
    <name type="scientific">Microbulbifer rhizosphaerae</name>
    <dbReference type="NCBI Taxonomy" id="1562603"/>
    <lineage>
        <taxon>Bacteria</taxon>
        <taxon>Pseudomonadati</taxon>
        <taxon>Pseudomonadota</taxon>
        <taxon>Gammaproteobacteria</taxon>
        <taxon>Cellvibrionales</taxon>
        <taxon>Microbulbiferaceae</taxon>
        <taxon>Microbulbifer</taxon>
    </lineage>
</organism>
<dbReference type="Proteomes" id="UP000535937">
    <property type="component" value="Unassembled WGS sequence"/>
</dbReference>
<dbReference type="SUPFAM" id="SSF52833">
    <property type="entry name" value="Thioredoxin-like"/>
    <property type="match status" value="1"/>
</dbReference>
<dbReference type="AlphaFoldDB" id="A0A7W4WGP2"/>
<comment type="subcellular location">
    <subcellularLocation>
        <location evidence="1">Cell envelope</location>
    </subcellularLocation>
</comment>
<keyword evidence="7" id="KW-1185">Reference proteome</keyword>
<dbReference type="EMBL" id="JACHWZ010000029">
    <property type="protein sequence ID" value="MBB3063353.1"/>
    <property type="molecule type" value="Genomic_DNA"/>
</dbReference>
<dbReference type="InterPro" id="IPR050553">
    <property type="entry name" value="Thioredoxin_ResA/DsbE_sf"/>
</dbReference>
<dbReference type="PANTHER" id="PTHR42852">
    <property type="entry name" value="THIOL:DISULFIDE INTERCHANGE PROTEIN DSBE"/>
    <property type="match status" value="1"/>
</dbReference>
<evidence type="ECO:0000256" key="3">
    <source>
        <dbReference type="ARBA" id="ARBA00023157"/>
    </source>
</evidence>
<dbReference type="InterPro" id="IPR000866">
    <property type="entry name" value="AhpC/TSA"/>
</dbReference>
<dbReference type="CDD" id="cd02966">
    <property type="entry name" value="TlpA_like_family"/>
    <property type="match status" value="1"/>
</dbReference>
<dbReference type="InterPro" id="IPR017937">
    <property type="entry name" value="Thioredoxin_CS"/>
</dbReference>
<dbReference type="PROSITE" id="PS51257">
    <property type="entry name" value="PROKAR_LIPOPROTEIN"/>
    <property type="match status" value="1"/>
</dbReference>
<keyword evidence="3" id="KW-1015">Disulfide bond</keyword>
<evidence type="ECO:0000256" key="4">
    <source>
        <dbReference type="ARBA" id="ARBA00023284"/>
    </source>
</evidence>
<keyword evidence="4" id="KW-0676">Redox-active center</keyword>
<evidence type="ECO:0000259" key="5">
    <source>
        <dbReference type="PROSITE" id="PS51352"/>
    </source>
</evidence>
<evidence type="ECO:0000313" key="6">
    <source>
        <dbReference type="EMBL" id="MBB3063353.1"/>
    </source>
</evidence>
<sequence>MARESLTAILRVALLWLVAATSGCDSGTESLTDIDGNKIETDGRVLLVNYWAEWCAPCREEIPELNRFAREAEGVLVLGVNYDQLPAEATRKQIKKLGIEFPVLSADPAARWGQARPTVLPSTFVIGVDDRWRATLVGPQTEKSLHATVASLSAEGG</sequence>
<keyword evidence="2" id="KW-0201">Cytochrome c-type biogenesis</keyword>
<evidence type="ECO:0000256" key="2">
    <source>
        <dbReference type="ARBA" id="ARBA00022748"/>
    </source>
</evidence>
<feature type="domain" description="Thioredoxin" evidence="5">
    <location>
        <begin position="20"/>
        <end position="154"/>
    </location>
</feature>
<dbReference type="GO" id="GO:0030313">
    <property type="term" value="C:cell envelope"/>
    <property type="evidence" value="ECO:0007669"/>
    <property type="project" value="UniProtKB-SubCell"/>
</dbReference>
<gene>
    <name evidence="6" type="ORF">FHS09_004211</name>
</gene>
<evidence type="ECO:0000256" key="1">
    <source>
        <dbReference type="ARBA" id="ARBA00004196"/>
    </source>
</evidence>
<dbReference type="Gene3D" id="3.40.30.10">
    <property type="entry name" value="Glutaredoxin"/>
    <property type="match status" value="1"/>
</dbReference>
<dbReference type="RefSeq" id="WP_221192164.1">
    <property type="nucleotide sequence ID" value="NZ_JACHWZ010000029.1"/>
</dbReference>
<dbReference type="GO" id="GO:0017004">
    <property type="term" value="P:cytochrome complex assembly"/>
    <property type="evidence" value="ECO:0007669"/>
    <property type="project" value="UniProtKB-KW"/>
</dbReference>
<name>A0A7W4WGP2_9GAMM</name>
<dbReference type="PROSITE" id="PS51352">
    <property type="entry name" value="THIOREDOXIN_2"/>
    <property type="match status" value="1"/>
</dbReference>
<dbReference type="InterPro" id="IPR013766">
    <property type="entry name" value="Thioredoxin_domain"/>
</dbReference>
<proteinExistence type="predicted"/>